<dbReference type="EMBL" id="QQAX01000012">
    <property type="protein sequence ID" value="RDI42822.1"/>
    <property type="molecule type" value="Genomic_DNA"/>
</dbReference>
<accession>A0A370GGA0</accession>
<dbReference type="AlphaFoldDB" id="A0A370GGA0"/>
<name>A0A370GGA0_9COXI</name>
<gene>
    <name evidence="2" type="ORF">C8D86_11219</name>
</gene>
<organism evidence="2 3">
    <name type="scientific">Aquicella lusitana</name>
    <dbReference type="NCBI Taxonomy" id="254246"/>
    <lineage>
        <taxon>Bacteria</taxon>
        <taxon>Pseudomonadati</taxon>
        <taxon>Pseudomonadota</taxon>
        <taxon>Gammaproteobacteria</taxon>
        <taxon>Legionellales</taxon>
        <taxon>Coxiellaceae</taxon>
        <taxon>Aquicella</taxon>
    </lineage>
</organism>
<reference evidence="2 3" key="1">
    <citation type="submission" date="2018-07" db="EMBL/GenBank/DDBJ databases">
        <title>Genomic Encyclopedia of Type Strains, Phase IV (KMG-IV): sequencing the most valuable type-strain genomes for metagenomic binning, comparative biology and taxonomic classification.</title>
        <authorList>
            <person name="Goeker M."/>
        </authorList>
    </citation>
    <scope>NUCLEOTIDE SEQUENCE [LARGE SCALE GENOMIC DNA]</scope>
    <source>
        <strain evidence="2 3">DSM 16500</strain>
    </source>
</reference>
<protein>
    <submittedName>
        <fullName evidence="2">Esterase/lipase</fullName>
    </submittedName>
</protein>
<evidence type="ECO:0000313" key="3">
    <source>
        <dbReference type="Proteomes" id="UP000254720"/>
    </source>
</evidence>
<dbReference type="ESTHER" id="9coxi-a0a370gga0">
    <property type="family name" value="Bacterial_lip_FamI.8"/>
</dbReference>
<evidence type="ECO:0000313" key="2">
    <source>
        <dbReference type="EMBL" id="RDI42822.1"/>
    </source>
</evidence>
<dbReference type="Pfam" id="PF12146">
    <property type="entry name" value="Hydrolase_4"/>
    <property type="match status" value="1"/>
</dbReference>
<feature type="domain" description="Serine aminopeptidase S33" evidence="1">
    <location>
        <begin position="82"/>
        <end position="284"/>
    </location>
</feature>
<comment type="caution">
    <text evidence="2">The sequence shown here is derived from an EMBL/GenBank/DDBJ whole genome shotgun (WGS) entry which is preliminary data.</text>
</comment>
<evidence type="ECO:0000259" key="1">
    <source>
        <dbReference type="Pfam" id="PF12146"/>
    </source>
</evidence>
<proteinExistence type="predicted"/>
<dbReference type="OrthoDB" id="8476759at2"/>
<dbReference type="SUPFAM" id="SSF53474">
    <property type="entry name" value="alpha/beta-Hydrolases"/>
    <property type="match status" value="1"/>
</dbReference>
<dbReference type="InterPro" id="IPR022742">
    <property type="entry name" value="Hydrolase_4"/>
</dbReference>
<sequence>MFDNLSATLSSSMINYPISDSSLPFSDYIARSRAIIAERRAAFSLFETEGQALDPTTIIDANSPFELRPSTSTQGRIKYGALLIHGLLDCPFSLLDIGQRLQKEGILSRAIVLPGHGTVPQDLLQVSYHDWLQAVRYGVESLKREVDHIFLVGYSTGAALSVYQALQDKHVQGIILLSPAIRIKAPVDIVVGWHQVMKTISRNSLAWVCQEREIDYAKYKSVALNPVNQVTKLTMVLRELRQHRPLHTPMLMIISHEDETISSHHAIDFFSSQHHENSSLLLYTAGDQSFSDPRILPRRSHYPELSINHFSHVSIPFSPDNRHYGQNGDYVHASRPRSNEVFYGAYNRIEEKLYDSLYQAGVIKRRRLELTYNPDFNFMAEKILHFIMTSK</sequence>
<dbReference type="InterPro" id="IPR029058">
    <property type="entry name" value="AB_hydrolase_fold"/>
</dbReference>
<keyword evidence="3" id="KW-1185">Reference proteome</keyword>
<dbReference type="Proteomes" id="UP000254720">
    <property type="component" value="Unassembled WGS sequence"/>
</dbReference>
<dbReference type="Gene3D" id="3.40.50.1820">
    <property type="entry name" value="alpha/beta hydrolase"/>
    <property type="match status" value="1"/>
</dbReference>